<name>A0A7W3QM14_ACTNM</name>
<organism evidence="4 5">
    <name type="scientific">Actinomadura namibiensis</name>
    <dbReference type="NCBI Taxonomy" id="182080"/>
    <lineage>
        <taxon>Bacteria</taxon>
        <taxon>Bacillati</taxon>
        <taxon>Actinomycetota</taxon>
        <taxon>Actinomycetes</taxon>
        <taxon>Streptosporangiales</taxon>
        <taxon>Thermomonosporaceae</taxon>
        <taxon>Actinomadura</taxon>
    </lineage>
</organism>
<dbReference type="Proteomes" id="UP000572680">
    <property type="component" value="Unassembled WGS sequence"/>
</dbReference>
<feature type="domain" description="DUF8094" evidence="3">
    <location>
        <begin position="46"/>
        <end position="341"/>
    </location>
</feature>
<dbReference type="InterPro" id="IPR058407">
    <property type="entry name" value="DUF8094"/>
</dbReference>
<sequence>MHRRTLAAAVLVALVPLGTVTAACADRKPEARPSPLPTFTPAPEPLTPKVAEREFRAHVANDDVARAAGDERLALAWATDGQAQLTAAEYRRAAFDGDPVKRYEYDRPKLYVPRIGVEKYPQWFVAETTRRERGKDGGGTVYMAFTKRSVSDRWKLSLVTEPKPRTKLPKVPVDAEGYAAAMFTTDTSVLIRPREVPGIQATLATEGPGSIAALVMETGWSTTEYHQRARKAERKARSKELRLQTVMVATPFPIFSLRAEHGDSLVLYSLSRNSSYTVRNPRDRTAKPPIPSEVEHLLDGTVKGNELHTSETLQFAALDPLKVKKGEEQRKARVLARSGTFARATTPPLKN</sequence>
<evidence type="ECO:0000313" key="4">
    <source>
        <dbReference type="EMBL" id="MBA8951538.1"/>
    </source>
</evidence>
<dbReference type="PROSITE" id="PS51257">
    <property type="entry name" value="PROKAR_LIPOPROTEIN"/>
    <property type="match status" value="1"/>
</dbReference>
<dbReference type="EMBL" id="JACJIA010000003">
    <property type="protein sequence ID" value="MBA8951538.1"/>
    <property type="molecule type" value="Genomic_DNA"/>
</dbReference>
<feature type="region of interest" description="Disordered" evidence="1">
    <location>
        <begin position="26"/>
        <end position="47"/>
    </location>
</feature>
<feature type="signal peptide" evidence="2">
    <location>
        <begin position="1"/>
        <end position="25"/>
    </location>
</feature>
<dbReference type="Pfam" id="PF26366">
    <property type="entry name" value="DUF8094"/>
    <property type="match status" value="1"/>
</dbReference>
<protein>
    <recommendedName>
        <fullName evidence="3">DUF8094 domain-containing protein</fullName>
    </recommendedName>
</protein>
<evidence type="ECO:0000259" key="3">
    <source>
        <dbReference type="Pfam" id="PF26366"/>
    </source>
</evidence>
<feature type="chain" id="PRO_5030937458" description="DUF8094 domain-containing protein" evidence="2">
    <location>
        <begin position="26"/>
        <end position="351"/>
    </location>
</feature>
<evidence type="ECO:0000313" key="5">
    <source>
        <dbReference type="Proteomes" id="UP000572680"/>
    </source>
</evidence>
<comment type="caution">
    <text evidence="4">The sequence shown here is derived from an EMBL/GenBank/DDBJ whole genome shotgun (WGS) entry which is preliminary data.</text>
</comment>
<proteinExistence type="predicted"/>
<evidence type="ECO:0000256" key="1">
    <source>
        <dbReference type="SAM" id="MobiDB-lite"/>
    </source>
</evidence>
<feature type="compositionally biased region" description="Pro residues" evidence="1">
    <location>
        <begin position="32"/>
        <end position="46"/>
    </location>
</feature>
<gene>
    <name evidence="4" type="ORF">HNR61_003169</name>
</gene>
<reference evidence="4 5" key="1">
    <citation type="submission" date="2020-08" db="EMBL/GenBank/DDBJ databases">
        <title>Genomic Encyclopedia of Type Strains, Phase IV (KMG-IV): sequencing the most valuable type-strain genomes for metagenomic binning, comparative biology and taxonomic classification.</title>
        <authorList>
            <person name="Goeker M."/>
        </authorList>
    </citation>
    <scope>NUCLEOTIDE SEQUENCE [LARGE SCALE GENOMIC DNA]</scope>
    <source>
        <strain evidence="4 5">DSM 44197</strain>
    </source>
</reference>
<keyword evidence="2" id="KW-0732">Signal</keyword>
<accession>A0A7W3QM14</accession>
<evidence type="ECO:0000256" key="2">
    <source>
        <dbReference type="SAM" id="SignalP"/>
    </source>
</evidence>
<keyword evidence="5" id="KW-1185">Reference proteome</keyword>
<dbReference type="AlphaFoldDB" id="A0A7W3QM14"/>
<dbReference type="RefSeq" id="WP_182843843.1">
    <property type="nucleotide sequence ID" value="NZ_BAAALP010000029.1"/>
</dbReference>